<dbReference type="Gene3D" id="6.10.250.3370">
    <property type="match status" value="1"/>
</dbReference>
<feature type="domain" description="Aerobactin siderophore biosynthesis IucA/IucC N-terminal" evidence="4">
    <location>
        <begin position="138"/>
        <end position="387"/>
    </location>
</feature>
<evidence type="ECO:0000313" key="6">
    <source>
        <dbReference type="EMBL" id="MBA8826807.1"/>
    </source>
</evidence>
<evidence type="ECO:0000259" key="5">
    <source>
        <dbReference type="Pfam" id="PF06276"/>
    </source>
</evidence>
<comment type="pathway">
    <text evidence="1">Siderophore biosynthesis.</text>
</comment>
<dbReference type="RefSeq" id="WP_182545997.1">
    <property type="nucleotide sequence ID" value="NZ_JACGWZ010000006.1"/>
</dbReference>
<dbReference type="InterPro" id="IPR037455">
    <property type="entry name" value="LucA/IucC-like"/>
</dbReference>
<sequence>MTLSAPTELTDENWRSACRELLAKSLGELSYEQLLVPVETGPQRYRVDFPGPVSYTFSARRGRCGDFRVNPRTITRTADGADHPAEDPLRFFLDASASLGMTGDTTGHLTRELTATLAADAKLLGAGLTADELADLPYAELEGHQTGHPWLIPNKGRMGFSAEDTAHHAPESRHTHRLPWMAVHRSLADYRAVEGLAHDKLLASELDDAERGGFERILIDQGLDPHDYLWMPVHPWQWDETVLPLFAADVAARRIVPLGDGPDRYLAQQSIRTFANIDAPRRNHVKLPLSILNTLVWRGLPTERTVAAPAVTEWILGIAESDPFLRDEARAVLLGEIASVTVRHPVLEEIENVPYQYKELLGAIWREPLGGKLDPDERARTLASLLHVDRDGRAFVDELVQRSGLGAQEWLRRLFGALLPGLLHFLYQYGIVFSPHGENTIVVFDLDDAPSRLAVKDFVDDVNISATPLPELDDMPPDVDAALLREPPDFLPQFIQTGLFVGHFRYLASLAEEHLGVPEDTFWGMVRDEVLAHHERFPELADRFELFDLFTPEIDRLCLNRNRILLDTYRDRSERPHAAVHGSIPNPLRAPGSDAGS</sequence>
<feature type="domain" description="Aerobactin siderophore biosynthesis IucA/IucC-like C-terminal" evidence="5">
    <location>
        <begin position="408"/>
        <end position="565"/>
    </location>
</feature>
<dbReference type="InterPro" id="IPR007310">
    <property type="entry name" value="Aerobactin_biosyn_IucA/IucC_N"/>
</dbReference>
<dbReference type="GO" id="GO:0019290">
    <property type="term" value="P:siderophore biosynthetic process"/>
    <property type="evidence" value="ECO:0007669"/>
    <property type="project" value="InterPro"/>
</dbReference>
<dbReference type="EMBL" id="JACGWZ010000006">
    <property type="protein sequence ID" value="MBA8826807.1"/>
    <property type="molecule type" value="Genomic_DNA"/>
</dbReference>
<dbReference type="Proteomes" id="UP000569329">
    <property type="component" value="Unassembled WGS sequence"/>
</dbReference>
<evidence type="ECO:0000256" key="3">
    <source>
        <dbReference type="SAM" id="MobiDB-lite"/>
    </source>
</evidence>
<dbReference type="PANTHER" id="PTHR34384">
    <property type="entry name" value="L-2,3-DIAMINOPROPANOATE--CITRATE LIGASE"/>
    <property type="match status" value="1"/>
</dbReference>
<evidence type="ECO:0000313" key="7">
    <source>
        <dbReference type="Proteomes" id="UP000569329"/>
    </source>
</evidence>
<dbReference type="Gene3D" id="1.10.510.40">
    <property type="match status" value="1"/>
</dbReference>
<proteinExistence type="inferred from homology"/>
<organism evidence="6 7">
    <name type="scientific">Halosaccharopolyspora lacisalsi</name>
    <dbReference type="NCBI Taxonomy" id="1000566"/>
    <lineage>
        <taxon>Bacteria</taxon>
        <taxon>Bacillati</taxon>
        <taxon>Actinomycetota</taxon>
        <taxon>Actinomycetes</taxon>
        <taxon>Pseudonocardiales</taxon>
        <taxon>Pseudonocardiaceae</taxon>
        <taxon>Halosaccharopolyspora</taxon>
    </lineage>
</organism>
<reference evidence="6 7" key="1">
    <citation type="submission" date="2020-07" db="EMBL/GenBank/DDBJ databases">
        <title>Sequencing the genomes of 1000 actinobacteria strains.</title>
        <authorList>
            <person name="Klenk H.-P."/>
        </authorList>
    </citation>
    <scope>NUCLEOTIDE SEQUENCE [LARGE SCALE GENOMIC DNA]</scope>
    <source>
        <strain evidence="6 7">DSM 45975</strain>
    </source>
</reference>
<dbReference type="InterPro" id="IPR022770">
    <property type="entry name" value="IucA/IucC-like_C"/>
</dbReference>
<dbReference type="PANTHER" id="PTHR34384:SF6">
    <property type="entry name" value="STAPHYLOFERRIN B SYNTHASE"/>
    <property type="match status" value="1"/>
</dbReference>
<keyword evidence="7" id="KW-1185">Reference proteome</keyword>
<dbReference type="Gene3D" id="3.30.310.280">
    <property type="match status" value="1"/>
</dbReference>
<dbReference type="Pfam" id="PF04183">
    <property type="entry name" value="IucA_IucC"/>
    <property type="match status" value="1"/>
</dbReference>
<dbReference type="GO" id="GO:0016881">
    <property type="term" value="F:acid-amino acid ligase activity"/>
    <property type="evidence" value="ECO:0007669"/>
    <property type="project" value="UniProtKB-ARBA"/>
</dbReference>
<protein>
    <submittedName>
        <fullName evidence="6">Siderophore synthetase component</fullName>
    </submittedName>
</protein>
<dbReference type="Pfam" id="PF06276">
    <property type="entry name" value="FhuF"/>
    <property type="match status" value="1"/>
</dbReference>
<feature type="region of interest" description="Disordered" evidence="3">
    <location>
        <begin position="576"/>
        <end position="597"/>
    </location>
</feature>
<evidence type="ECO:0000256" key="2">
    <source>
        <dbReference type="ARBA" id="ARBA00007832"/>
    </source>
</evidence>
<dbReference type="AlphaFoldDB" id="A0A839E4Z9"/>
<evidence type="ECO:0000259" key="4">
    <source>
        <dbReference type="Pfam" id="PF04183"/>
    </source>
</evidence>
<gene>
    <name evidence="6" type="ORF">FHX42_004186</name>
</gene>
<accession>A0A839E4Z9</accession>
<comment type="caution">
    <text evidence="6">The sequence shown here is derived from an EMBL/GenBank/DDBJ whole genome shotgun (WGS) entry which is preliminary data.</text>
</comment>
<name>A0A839E4Z9_9PSEU</name>
<comment type="similarity">
    <text evidence="2">Belongs to the IucA/IucC family.</text>
</comment>
<evidence type="ECO:0000256" key="1">
    <source>
        <dbReference type="ARBA" id="ARBA00004924"/>
    </source>
</evidence>